<reference evidence="3 4" key="1">
    <citation type="submission" date="2020-05" db="EMBL/GenBank/DDBJ databases">
        <title>Actinomadura verrucosospora NRRL-B18236 (PFL_A860) Genome sequencing and assembly.</title>
        <authorList>
            <person name="Samborskyy M."/>
        </authorList>
    </citation>
    <scope>NUCLEOTIDE SEQUENCE [LARGE SCALE GENOMIC DNA]</scope>
    <source>
        <strain evidence="3 4">NRRL:B18236</strain>
    </source>
</reference>
<keyword evidence="3" id="KW-0378">Hydrolase</keyword>
<dbReference type="PANTHER" id="PTHR46211:SF1">
    <property type="entry name" value="GLYCEROPHOSPHODIESTER PHOSPHODIESTERASE, CYTOPLASMIC"/>
    <property type="match status" value="1"/>
</dbReference>
<sequence>MSRRHGLAFTAVLTAAVSTGSATAAAADPHPLLPPPLVPLLQQQQASAHKILDVGHRGASEYAPENTLASFRLARSRHADMVELDVQQTKDHRLVVMHDTTLARTTNVEHVYPKKKPWKVSQLTLKQIKRLDAGSWYSKKYKGERVPTLDEALKAASGSGLGMLMELKSPALYPGIEGRVAAALKRHRSYWLGAKGRPSERRLVVQSFDWASVKRFHKDLPGVPTGLLGKPKAKELKKLKAYADLINPSYGDLTKSYVKQVHAAHLRLLTWTVNNKTKMAKAVDLGVDGIITNKPDVLHTVLKASA</sequence>
<dbReference type="GO" id="GO:0008889">
    <property type="term" value="F:glycerophosphodiester phosphodiesterase activity"/>
    <property type="evidence" value="ECO:0007669"/>
    <property type="project" value="UniProtKB-EC"/>
</dbReference>
<evidence type="ECO:0000256" key="1">
    <source>
        <dbReference type="SAM" id="SignalP"/>
    </source>
</evidence>
<evidence type="ECO:0000259" key="2">
    <source>
        <dbReference type="PROSITE" id="PS51704"/>
    </source>
</evidence>
<organism evidence="3 4">
    <name type="scientific">Actinomadura verrucosospora</name>
    <dbReference type="NCBI Taxonomy" id="46165"/>
    <lineage>
        <taxon>Bacteria</taxon>
        <taxon>Bacillati</taxon>
        <taxon>Actinomycetota</taxon>
        <taxon>Actinomycetes</taxon>
        <taxon>Streptosporangiales</taxon>
        <taxon>Thermomonosporaceae</taxon>
        <taxon>Actinomadura</taxon>
    </lineage>
</organism>
<evidence type="ECO:0000313" key="4">
    <source>
        <dbReference type="Proteomes" id="UP000501240"/>
    </source>
</evidence>
<feature type="domain" description="GP-PDE" evidence="2">
    <location>
        <begin position="51"/>
        <end position="302"/>
    </location>
</feature>
<dbReference type="InterPro" id="IPR017946">
    <property type="entry name" value="PLC-like_Pdiesterase_TIM-brl"/>
</dbReference>
<dbReference type="PANTHER" id="PTHR46211">
    <property type="entry name" value="GLYCEROPHOSPHORYL DIESTER PHOSPHODIESTERASE"/>
    <property type="match status" value="1"/>
</dbReference>
<dbReference type="Proteomes" id="UP000501240">
    <property type="component" value="Chromosome"/>
</dbReference>
<dbReference type="PROSITE" id="PS51704">
    <property type="entry name" value="GP_PDE"/>
    <property type="match status" value="1"/>
</dbReference>
<protein>
    <submittedName>
        <fullName evidence="3">Glycerophosphoryl diester phosphodiesterase</fullName>
        <ecNumber evidence="3">3.1.4.46</ecNumber>
    </submittedName>
</protein>
<dbReference type="RefSeq" id="WP_173098125.1">
    <property type="nucleotide sequence ID" value="NZ_CP053892.1"/>
</dbReference>
<dbReference type="SUPFAM" id="SSF51695">
    <property type="entry name" value="PLC-like phosphodiesterases"/>
    <property type="match status" value="1"/>
</dbReference>
<proteinExistence type="predicted"/>
<dbReference type="InterPro" id="IPR030395">
    <property type="entry name" value="GP_PDE_dom"/>
</dbReference>
<feature type="signal peptide" evidence="1">
    <location>
        <begin position="1"/>
        <end position="26"/>
    </location>
</feature>
<keyword evidence="1" id="KW-0732">Signal</keyword>
<name>A0A7D3W1T3_ACTVE</name>
<accession>A0A7D3W1T3</accession>
<dbReference type="EMBL" id="CP053892">
    <property type="protein sequence ID" value="QKG24292.1"/>
    <property type="molecule type" value="Genomic_DNA"/>
</dbReference>
<evidence type="ECO:0000313" key="3">
    <source>
        <dbReference type="EMBL" id="QKG24292.1"/>
    </source>
</evidence>
<dbReference type="AlphaFoldDB" id="A0A7D3W1T3"/>
<feature type="chain" id="PRO_5028918668" evidence="1">
    <location>
        <begin position="27"/>
        <end position="306"/>
    </location>
</feature>
<gene>
    <name evidence="3" type="ORF">ACTIVE_5935</name>
</gene>
<dbReference type="GO" id="GO:0006629">
    <property type="term" value="P:lipid metabolic process"/>
    <property type="evidence" value="ECO:0007669"/>
    <property type="project" value="InterPro"/>
</dbReference>
<dbReference type="Gene3D" id="3.20.20.190">
    <property type="entry name" value="Phosphatidylinositol (PI) phosphodiesterase"/>
    <property type="match status" value="1"/>
</dbReference>
<dbReference type="EC" id="3.1.4.46" evidence="3"/>
<keyword evidence="4" id="KW-1185">Reference proteome</keyword>
<dbReference type="Pfam" id="PF03009">
    <property type="entry name" value="GDPD"/>
    <property type="match status" value="1"/>
</dbReference>